<dbReference type="Proteomes" id="UP000265427">
    <property type="component" value="Unassembled WGS sequence"/>
</dbReference>
<protein>
    <recommendedName>
        <fullName evidence="2">Peptidase M13 N-terminal domain-containing protein</fullName>
    </recommendedName>
</protein>
<dbReference type="InterPro" id="IPR024079">
    <property type="entry name" value="MetalloPept_cat_dom_sf"/>
</dbReference>
<name>A0A397B7N1_APHAT</name>
<organism evidence="3 4">
    <name type="scientific">Aphanomyces astaci</name>
    <name type="common">Crayfish plague agent</name>
    <dbReference type="NCBI Taxonomy" id="112090"/>
    <lineage>
        <taxon>Eukaryota</taxon>
        <taxon>Sar</taxon>
        <taxon>Stramenopiles</taxon>
        <taxon>Oomycota</taxon>
        <taxon>Saprolegniomycetes</taxon>
        <taxon>Saprolegniales</taxon>
        <taxon>Verrucalvaceae</taxon>
        <taxon>Aphanomyces</taxon>
    </lineage>
</organism>
<evidence type="ECO:0000313" key="4">
    <source>
        <dbReference type="Proteomes" id="UP000265427"/>
    </source>
</evidence>
<dbReference type="GO" id="GO:0005886">
    <property type="term" value="C:plasma membrane"/>
    <property type="evidence" value="ECO:0007669"/>
    <property type="project" value="TreeGrafter"/>
</dbReference>
<dbReference type="PANTHER" id="PTHR11733">
    <property type="entry name" value="ZINC METALLOPROTEASE FAMILY M13 NEPRILYSIN-RELATED"/>
    <property type="match status" value="1"/>
</dbReference>
<dbReference type="AlphaFoldDB" id="A0A397B7N1"/>
<proteinExistence type="predicted"/>
<evidence type="ECO:0000256" key="1">
    <source>
        <dbReference type="SAM" id="Phobius"/>
    </source>
</evidence>
<dbReference type="SUPFAM" id="SSF55486">
    <property type="entry name" value="Metalloproteases ('zincins'), catalytic domain"/>
    <property type="match status" value="1"/>
</dbReference>
<sequence length="320" mass="35067">MDGDQVLLVVLEMAGGTTIVATAVTKIATAIAAVIDNATKATAALIVGVFMTRLALLLVQPLVHLFMKAIASMALPTPTSYPTTLCLPPRSTGSSSVPTHHRFYQRCSNRALPHSAMFLHLRPMNLRLLRLLPSLPRITDAPGELPDHFPSPVDSGDLDFAEVPSAEVLITLCQRLKTLWSIASDKYVWKRENYDMFFQARSVTKLIDYSTNPCDDFYQYACGAWYKDAVIPPDRPITDTSFFKIAIQNEAVLKKILSDNKTKLGEFYNSCLDTATLSSLGVTPLTDSFKAIRSANTTLDLLVVAGELAKNGIPAFVDIK</sequence>
<dbReference type="EMBL" id="QUSZ01004566">
    <property type="protein sequence ID" value="RHY13685.1"/>
    <property type="molecule type" value="Genomic_DNA"/>
</dbReference>
<feature type="domain" description="Peptidase M13 N-terminal" evidence="2">
    <location>
        <begin position="213"/>
        <end position="318"/>
    </location>
</feature>
<evidence type="ECO:0000259" key="2">
    <source>
        <dbReference type="Pfam" id="PF05649"/>
    </source>
</evidence>
<accession>A0A397B7N1</accession>
<keyword evidence="1" id="KW-1133">Transmembrane helix</keyword>
<comment type="caution">
    <text evidence="3">The sequence shown here is derived from an EMBL/GenBank/DDBJ whole genome shotgun (WGS) entry which is preliminary data.</text>
</comment>
<feature type="non-terminal residue" evidence="3">
    <location>
        <position position="320"/>
    </location>
</feature>
<dbReference type="PROSITE" id="PS51885">
    <property type="entry name" value="NEPRILYSIN"/>
    <property type="match status" value="1"/>
</dbReference>
<dbReference type="GO" id="GO:0004222">
    <property type="term" value="F:metalloendopeptidase activity"/>
    <property type="evidence" value="ECO:0007669"/>
    <property type="project" value="InterPro"/>
</dbReference>
<feature type="transmembrane region" description="Helical" evidence="1">
    <location>
        <begin position="7"/>
        <end position="35"/>
    </location>
</feature>
<keyword evidence="1" id="KW-0812">Transmembrane</keyword>
<dbReference type="GO" id="GO:0016485">
    <property type="term" value="P:protein processing"/>
    <property type="evidence" value="ECO:0007669"/>
    <property type="project" value="TreeGrafter"/>
</dbReference>
<dbReference type="InterPro" id="IPR042089">
    <property type="entry name" value="Peptidase_M13_dom_2"/>
</dbReference>
<dbReference type="InterPro" id="IPR000718">
    <property type="entry name" value="Peptidase_M13"/>
</dbReference>
<reference evidence="3 4" key="1">
    <citation type="submission" date="2018-08" db="EMBL/GenBank/DDBJ databases">
        <title>Aphanomyces genome sequencing and annotation.</title>
        <authorList>
            <person name="Minardi D."/>
            <person name="Oidtmann B."/>
            <person name="Van Der Giezen M."/>
            <person name="Studholme D.J."/>
        </authorList>
    </citation>
    <scope>NUCLEOTIDE SEQUENCE [LARGE SCALE GENOMIC DNA]</scope>
    <source>
        <strain evidence="3 4">Kv</strain>
    </source>
</reference>
<dbReference type="PANTHER" id="PTHR11733:SF167">
    <property type="entry name" value="FI17812P1-RELATED"/>
    <property type="match status" value="1"/>
</dbReference>
<evidence type="ECO:0000313" key="3">
    <source>
        <dbReference type="EMBL" id="RHY13685.1"/>
    </source>
</evidence>
<feature type="transmembrane region" description="Helical" evidence="1">
    <location>
        <begin position="41"/>
        <end position="63"/>
    </location>
</feature>
<dbReference type="Gene3D" id="1.10.1380.10">
    <property type="entry name" value="Neutral endopeptidase , domain2"/>
    <property type="match status" value="1"/>
</dbReference>
<keyword evidence="1" id="KW-0472">Membrane</keyword>
<dbReference type="Gene3D" id="3.40.390.10">
    <property type="entry name" value="Collagenase (Catalytic Domain)"/>
    <property type="match status" value="1"/>
</dbReference>
<dbReference type="Pfam" id="PF05649">
    <property type="entry name" value="Peptidase_M13_N"/>
    <property type="match status" value="1"/>
</dbReference>
<dbReference type="InterPro" id="IPR008753">
    <property type="entry name" value="Peptidase_M13_N"/>
</dbReference>
<gene>
    <name evidence="3" type="ORF">DYB36_013800</name>
</gene>